<feature type="chain" id="PRO_5038463118" evidence="6">
    <location>
        <begin position="19"/>
        <end position="444"/>
    </location>
</feature>
<keyword evidence="2 6" id="KW-0732">Signal</keyword>
<dbReference type="RefSeq" id="WP_004621897.1">
    <property type="nucleotide sequence ID" value="NZ_ACXX02000016.1"/>
</dbReference>
<keyword evidence="8" id="KW-1185">Reference proteome</keyword>
<gene>
    <name evidence="7" type="ORF">Cpap_0481</name>
</gene>
<dbReference type="STRING" id="588581.Cpap_0481"/>
<dbReference type="EMBL" id="ACXX02000016">
    <property type="protein sequence ID" value="EGD46187.1"/>
    <property type="molecule type" value="Genomic_DNA"/>
</dbReference>
<evidence type="ECO:0000256" key="1">
    <source>
        <dbReference type="ARBA" id="ARBA00022475"/>
    </source>
</evidence>
<dbReference type="AlphaFoldDB" id="F1THI4"/>
<dbReference type="SUPFAM" id="SSF53850">
    <property type="entry name" value="Periplasmic binding protein-like II"/>
    <property type="match status" value="1"/>
</dbReference>
<keyword evidence="5" id="KW-0449">Lipoprotein</keyword>
<dbReference type="Gene3D" id="3.40.190.10">
    <property type="entry name" value="Periplasmic binding protein-like II"/>
    <property type="match status" value="1"/>
</dbReference>
<evidence type="ECO:0000256" key="3">
    <source>
        <dbReference type="ARBA" id="ARBA00023136"/>
    </source>
</evidence>
<feature type="signal peptide" evidence="6">
    <location>
        <begin position="1"/>
        <end position="18"/>
    </location>
</feature>
<evidence type="ECO:0000256" key="5">
    <source>
        <dbReference type="ARBA" id="ARBA00023288"/>
    </source>
</evidence>
<dbReference type="Proteomes" id="UP000003860">
    <property type="component" value="Unassembled WGS sequence"/>
</dbReference>
<comment type="caution">
    <text evidence="7">The sequence shown here is derived from an EMBL/GenBank/DDBJ whole genome shotgun (WGS) entry which is preliminary data.</text>
</comment>
<reference evidence="7" key="1">
    <citation type="submission" date="2009-07" db="EMBL/GenBank/DDBJ databases">
        <authorList>
            <consortium name="US DOE Joint Genome Institute (JGI-PGF)"/>
            <person name="Lucas S."/>
            <person name="Copeland A."/>
            <person name="Lapidus A."/>
            <person name="Glavina del Rio T."/>
            <person name="Tice H."/>
            <person name="Bruce D."/>
            <person name="Goodwin L."/>
            <person name="Pitluck S."/>
            <person name="Larimer F."/>
            <person name="Land M.L."/>
            <person name="Mouttaki H."/>
            <person name="He Z."/>
            <person name="Zhou J."/>
            <person name="Hemme C.L."/>
        </authorList>
    </citation>
    <scope>NUCLEOTIDE SEQUENCE [LARGE SCALE GENOMIC DNA]</scope>
    <source>
        <strain evidence="7">DSM 2782</strain>
    </source>
</reference>
<evidence type="ECO:0000256" key="6">
    <source>
        <dbReference type="SAM" id="SignalP"/>
    </source>
</evidence>
<accession>F1THI4</accession>
<dbReference type="PANTHER" id="PTHR43649:SF33">
    <property type="entry name" value="POLYGALACTURONAN_RHAMNOGALACTURONAN-BINDING PROTEIN YTCQ"/>
    <property type="match status" value="1"/>
</dbReference>
<evidence type="ECO:0000256" key="2">
    <source>
        <dbReference type="ARBA" id="ARBA00022729"/>
    </source>
</evidence>
<dbReference type="InterPro" id="IPR006059">
    <property type="entry name" value="SBP"/>
</dbReference>
<sequence length="444" mass="48985">MKKTISLCLALAMTTSIALTGCGSGSTSKDSTGGSTSTAGSGTVKTTSLNFWTFQELHKGFFDDAAATWNKKHTDKPVELKIDVYPIDEMHNKLLIALQSGTGAPDIVDIECGKFPNFLKGSKPGLAELNRVVEPVKDKLIMGRMENYAKNGKYYGIDYHVGAQVMFYNKEILGKAGVNPDNIKTWDDYIAAGKTVMEKTGKPMTTIEATDHWSYYPILTMQGSDYLTKDGKPQLNNETNVKSLQFLNDMLNKDKIAVLAPGGFHHAEEYWSWMNKGNAASVWMPMWYMGRFTQYMPDLKDKIVIRPMPTFPGGKKSAGMGGTGTAVTAQSKNVELSVDFLAEAKLSLEGSIKTWTILGFDPIRSDAWADPAMKSDNQYTQYFGNDIFSTLQGIVSDVGPINYGDLYPTALSLVQKNVLFKVLQEKSETPEQALKEANEELVKK</sequence>
<dbReference type="PROSITE" id="PS51257">
    <property type="entry name" value="PROKAR_LIPOPROTEIN"/>
    <property type="match status" value="1"/>
</dbReference>
<evidence type="ECO:0000256" key="4">
    <source>
        <dbReference type="ARBA" id="ARBA00023139"/>
    </source>
</evidence>
<proteinExistence type="predicted"/>
<dbReference type="InterPro" id="IPR050490">
    <property type="entry name" value="Bact_solute-bd_prot1"/>
</dbReference>
<organism evidence="7 8">
    <name type="scientific">Ruminiclostridium papyrosolvens DSM 2782</name>
    <dbReference type="NCBI Taxonomy" id="588581"/>
    <lineage>
        <taxon>Bacteria</taxon>
        <taxon>Bacillati</taxon>
        <taxon>Bacillota</taxon>
        <taxon>Clostridia</taxon>
        <taxon>Eubacteriales</taxon>
        <taxon>Oscillospiraceae</taxon>
        <taxon>Ruminiclostridium</taxon>
    </lineage>
</organism>
<dbReference type="Pfam" id="PF01547">
    <property type="entry name" value="SBP_bac_1"/>
    <property type="match status" value="1"/>
</dbReference>
<keyword evidence="3" id="KW-0472">Membrane</keyword>
<keyword evidence="1" id="KW-1003">Cell membrane</keyword>
<keyword evidence="4" id="KW-0564">Palmitate</keyword>
<dbReference type="PANTHER" id="PTHR43649">
    <property type="entry name" value="ARABINOSE-BINDING PROTEIN-RELATED"/>
    <property type="match status" value="1"/>
</dbReference>
<name>F1THI4_9FIRM</name>
<evidence type="ECO:0000313" key="8">
    <source>
        <dbReference type="Proteomes" id="UP000003860"/>
    </source>
</evidence>
<evidence type="ECO:0000313" key="7">
    <source>
        <dbReference type="EMBL" id="EGD46187.1"/>
    </source>
</evidence>
<dbReference type="eggNOG" id="COG1653">
    <property type="taxonomic scope" value="Bacteria"/>
</dbReference>
<protein>
    <submittedName>
        <fullName evidence="7">Extracellular solute-binding protein family 1</fullName>
    </submittedName>
</protein>
<reference evidence="7" key="2">
    <citation type="submission" date="2011-01" db="EMBL/GenBank/DDBJ databases">
        <title>The Non-contiguous Finished genome of Clostridium papyrosolvens.</title>
        <authorList>
            <person name="Lucas S."/>
            <person name="Copeland A."/>
            <person name="Lapidus A."/>
            <person name="Cheng J.-F."/>
            <person name="Goodwin L."/>
            <person name="Pitluck S."/>
            <person name="Misra M."/>
            <person name="Chertkov O."/>
            <person name="Detter J.C."/>
            <person name="Han C."/>
            <person name="Tapia R."/>
            <person name="Land M."/>
            <person name="Hauser L."/>
            <person name="Kyrpides N."/>
            <person name="Ivanova N."/>
            <person name="Pagani I."/>
            <person name="Mouttaki H."/>
            <person name="He Z."/>
            <person name="Zhou J."/>
            <person name="Hemme C.L."/>
            <person name="Woyke T."/>
        </authorList>
    </citation>
    <scope>NUCLEOTIDE SEQUENCE [LARGE SCALE GENOMIC DNA]</scope>
    <source>
        <strain evidence="7">DSM 2782</strain>
    </source>
</reference>